<dbReference type="PROSITE" id="PS51257">
    <property type="entry name" value="PROKAR_LIPOPROTEIN"/>
    <property type="match status" value="1"/>
</dbReference>
<dbReference type="PROSITE" id="PS50914">
    <property type="entry name" value="BON"/>
    <property type="match status" value="1"/>
</dbReference>
<dbReference type="InterPro" id="IPR051686">
    <property type="entry name" value="Lipoprotein_DolP"/>
</dbReference>
<keyword evidence="2" id="KW-0732">Signal</keyword>
<evidence type="ECO:0000256" key="2">
    <source>
        <dbReference type="SAM" id="SignalP"/>
    </source>
</evidence>
<dbReference type="Pfam" id="PF04972">
    <property type="entry name" value="BON"/>
    <property type="match status" value="2"/>
</dbReference>
<sequence>MNKTLATRLLLGALLVPTLQGCLPMLAAGAGGAAMATVDRRSLSTQTNDETIEWKTSARVSEKFSDNTHVNFASFNRKVLIVGEVPSADAKVEIERIVNGVPQVQGVYNELAIGPVSSFSARSNDSYLTTLVKGRLVDSGKVNAMHVKVVTDASVVYLLGLVTQREAQTAIQVARTTNGVHKVVNLLEVIPDAQARELDGPAPDASRQANPTGTSG</sequence>
<protein>
    <submittedName>
        <fullName evidence="4">BON domain-containing protein</fullName>
    </submittedName>
</protein>
<evidence type="ECO:0000259" key="3">
    <source>
        <dbReference type="PROSITE" id="PS50914"/>
    </source>
</evidence>
<dbReference type="PANTHER" id="PTHR34606:SF4">
    <property type="entry name" value="OUTER MEMBRANE LIPOPROTEIN DOLP"/>
    <property type="match status" value="1"/>
</dbReference>
<dbReference type="AlphaFoldDB" id="A0A935T8T4"/>
<evidence type="ECO:0000313" key="4">
    <source>
        <dbReference type="EMBL" id="MBK7952952.1"/>
    </source>
</evidence>
<feature type="signal peptide" evidence="2">
    <location>
        <begin position="1"/>
        <end position="27"/>
    </location>
</feature>
<organism evidence="4 5">
    <name type="scientific">Candidatus Accumulibacter affinis</name>
    <dbReference type="NCBI Taxonomy" id="2954384"/>
    <lineage>
        <taxon>Bacteria</taxon>
        <taxon>Pseudomonadati</taxon>
        <taxon>Pseudomonadota</taxon>
        <taxon>Betaproteobacteria</taxon>
        <taxon>Candidatus Accumulibacter</taxon>
    </lineage>
</organism>
<reference evidence="4 5" key="1">
    <citation type="submission" date="2020-10" db="EMBL/GenBank/DDBJ databases">
        <title>Connecting structure to function with the recovery of over 1000 high-quality activated sludge metagenome-assembled genomes encoding full-length rRNA genes using long-read sequencing.</title>
        <authorList>
            <person name="Singleton C.M."/>
            <person name="Petriglieri F."/>
            <person name="Kristensen J.M."/>
            <person name="Kirkegaard R.H."/>
            <person name="Michaelsen T.Y."/>
            <person name="Andersen M.H."/>
            <person name="Karst S.M."/>
            <person name="Dueholm M.S."/>
            <person name="Nielsen P.H."/>
            <person name="Albertsen M."/>
        </authorList>
    </citation>
    <scope>NUCLEOTIDE SEQUENCE [LARGE SCALE GENOMIC DNA]</scope>
    <source>
        <strain evidence="4">Fred_18-Q3-R57-64_BAT3C.720</strain>
    </source>
</reference>
<dbReference type="EMBL" id="JADJOT010000002">
    <property type="protein sequence ID" value="MBK7952952.1"/>
    <property type="molecule type" value="Genomic_DNA"/>
</dbReference>
<accession>A0A935T8T4</accession>
<evidence type="ECO:0000256" key="1">
    <source>
        <dbReference type="SAM" id="MobiDB-lite"/>
    </source>
</evidence>
<feature type="compositionally biased region" description="Polar residues" evidence="1">
    <location>
        <begin position="207"/>
        <end position="216"/>
    </location>
</feature>
<dbReference type="PANTHER" id="PTHR34606">
    <property type="entry name" value="BON DOMAIN-CONTAINING PROTEIN"/>
    <property type="match status" value="1"/>
</dbReference>
<name>A0A935T8T4_9PROT</name>
<feature type="region of interest" description="Disordered" evidence="1">
    <location>
        <begin position="195"/>
        <end position="216"/>
    </location>
</feature>
<comment type="caution">
    <text evidence="4">The sequence shown here is derived from an EMBL/GenBank/DDBJ whole genome shotgun (WGS) entry which is preliminary data.</text>
</comment>
<dbReference type="InterPro" id="IPR007055">
    <property type="entry name" value="BON_dom"/>
</dbReference>
<evidence type="ECO:0000313" key="5">
    <source>
        <dbReference type="Proteomes" id="UP000706151"/>
    </source>
</evidence>
<dbReference type="Proteomes" id="UP000706151">
    <property type="component" value="Unassembled WGS sequence"/>
</dbReference>
<gene>
    <name evidence="4" type="ORF">IPK02_02700</name>
</gene>
<proteinExistence type="predicted"/>
<feature type="domain" description="BON" evidence="3">
    <location>
        <begin position="124"/>
        <end position="191"/>
    </location>
</feature>
<feature type="chain" id="PRO_5037577209" evidence="2">
    <location>
        <begin position="28"/>
        <end position="216"/>
    </location>
</feature>